<dbReference type="NCBIfam" id="TIGR00019">
    <property type="entry name" value="prfA"/>
    <property type="match status" value="1"/>
</dbReference>
<dbReference type="EMBL" id="DVLF01000034">
    <property type="protein sequence ID" value="HIT49578.1"/>
    <property type="molecule type" value="Genomic_DNA"/>
</dbReference>
<evidence type="ECO:0000256" key="7">
    <source>
        <dbReference type="SAM" id="Coils"/>
    </source>
</evidence>
<evidence type="ECO:0000256" key="6">
    <source>
        <dbReference type="HAMAP-Rule" id="MF_00093"/>
    </source>
</evidence>
<dbReference type="HAMAP" id="MF_00093">
    <property type="entry name" value="Rel_fac_1"/>
    <property type="match status" value="1"/>
</dbReference>
<feature type="domain" description="Peptide chain release factor" evidence="8">
    <location>
        <begin position="63"/>
        <end position="176"/>
    </location>
</feature>
<comment type="similarity">
    <text evidence="2 6">Belongs to the prokaryotic/mitochondrial release factor family.</text>
</comment>
<evidence type="ECO:0000313" key="9">
    <source>
        <dbReference type="EMBL" id="HIT49578.1"/>
    </source>
</evidence>
<dbReference type="SUPFAM" id="SSF75620">
    <property type="entry name" value="Release factor"/>
    <property type="match status" value="1"/>
</dbReference>
<organism evidence="9 10">
    <name type="scientific">Candidatus Pelethenecus faecipullorum</name>
    <dbReference type="NCBI Taxonomy" id="2840900"/>
    <lineage>
        <taxon>Bacteria</taxon>
        <taxon>Bacillati</taxon>
        <taxon>Mycoplasmatota</taxon>
        <taxon>Mollicutes</taxon>
        <taxon>Candidatus Pelethenecus</taxon>
    </lineage>
</organism>
<keyword evidence="3 6" id="KW-0488">Methylation</keyword>
<dbReference type="InterPro" id="IPR005139">
    <property type="entry name" value="PCRF"/>
</dbReference>
<dbReference type="FunFam" id="3.30.70.1660:FF:000002">
    <property type="entry name" value="Peptide chain release factor 1"/>
    <property type="match status" value="1"/>
</dbReference>
<dbReference type="InterPro" id="IPR050057">
    <property type="entry name" value="Prokaryotic/Mito_RF"/>
</dbReference>
<evidence type="ECO:0000256" key="3">
    <source>
        <dbReference type="ARBA" id="ARBA00022481"/>
    </source>
</evidence>
<keyword evidence="6" id="KW-0963">Cytoplasm</keyword>
<dbReference type="Proteomes" id="UP000886758">
    <property type="component" value="Unassembled WGS sequence"/>
</dbReference>
<comment type="caution">
    <text evidence="9">The sequence shown here is derived from an EMBL/GenBank/DDBJ whole genome shotgun (WGS) entry which is preliminary data.</text>
</comment>
<keyword evidence="4 6" id="KW-0648">Protein biosynthesis</keyword>
<accession>A0A9D1KJ86</accession>
<proteinExistence type="inferred from homology"/>
<dbReference type="GO" id="GO:0016149">
    <property type="term" value="F:translation release factor activity, codon specific"/>
    <property type="evidence" value="ECO:0007669"/>
    <property type="project" value="UniProtKB-UniRule"/>
</dbReference>
<protein>
    <recommendedName>
        <fullName evidence="5 6">Peptide chain release factor 1</fullName>
        <shortName evidence="6">RF-1</shortName>
    </recommendedName>
</protein>
<evidence type="ECO:0000256" key="5">
    <source>
        <dbReference type="ARBA" id="ARBA00050039"/>
    </source>
</evidence>
<evidence type="ECO:0000256" key="1">
    <source>
        <dbReference type="ARBA" id="ARBA00002986"/>
    </source>
</evidence>
<sequence length="358" mass="40819">MRDRLKIMDQRYEEINRLLSDPQIVSDIKQLTALSKEQRSLEKTVLLYREQEKLEASIPDLKEMKASEDEEMAQMAALELEQAQQRIEQINEEIKVLLLPKDPNDDKNVVVEIRGAAGGDEANIFAGDLYRMYSRYAESKGWKVEVLDAMPSEMGGYSQIQFKVSGDMVYSFLKYESGAHRVQRVPQTEAQGRIHTSTSTVLVMPEATDIEFELDMNDLRIDTFCSSGPGGQGVNTTYSAVRVTHVPSGMSVACQTYRSQHENKAAALELLKTRMYDQLLRAKEEEEGMQRQSLIGRGDRSEKIRTYNYPQNRVTDHRIGFTINRLDAIIDGKLDLVIDQLINEDQKRKLSSEEAIKL</sequence>
<reference evidence="9" key="1">
    <citation type="submission" date="2020-10" db="EMBL/GenBank/DDBJ databases">
        <authorList>
            <person name="Gilroy R."/>
        </authorList>
    </citation>
    <scope>NUCLEOTIDE SEQUENCE</scope>
    <source>
        <strain evidence="9">ChiW17-6978</strain>
    </source>
</reference>
<dbReference type="AlphaFoldDB" id="A0A9D1KJ86"/>
<dbReference type="PANTHER" id="PTHR43804">
    <property type="entry name" value="LD18447P"/>
    <property type="match status" value="1"/>
</dbReference>
<comment type="PTM">
    <text evidence="6">Methylated by PrmC. Methylation increases the termination efficiency of RF1.</text>
</comment>
<reference evidence="9" key="2">
    <citation type="journal article" date="2021" name="PeerJ">
        <title>Extensive microbial diversity within the chicken gut microbiome revealed by metagenomics and culture.</title>
        <authorList>
            <person name="Gilroy R."/>
            <person name="Ravi A."/>
            <person name="Getino M."/>
            <person name="Pursley I."/>
            <person name="Horton D.L."/>
            <person name="Alikhan N.F."/>
            <person name="Baker D."/>
            <person name="Gharbi K."/>
            <person name="Hall N."/>
            <person name="Watson M."/>
            <person name="Adriaenssens E.M."/>
            <person name="Foster-Nyarko E."/>
            <person name="Jarju S."/>
            <person name="Secka A."/>
            <person name="Antonio M."/>
            <person name="Oren A."/>
            <person name="Chaudhuri R.R."/>
            <person name="La Ragione R."/>
            <person name="Hildebrand F."/>
            <person name="Pallen M.J."/>
        </authorList>
    </citation>
    <scope>NUCLEOTIDE SEQUENCE</scope>
    <source>
        <strain evidence="9">ChiW17-6978</strain>
    </source>
</reference>
<dbReference type="Gene3D" id="3.30.70.1660">
    <property type="match status" value="1"/>
</dbReference>
<feature type="modified residue" description="N5-methylglutamine" evidence="6">
    <location>
        <position position="232"/>
    </location>
</feature>
<name>A0A9D1KJ86_9MOLU</name>
<dbReference type="Gene3D" id="6.10.140.1950">
    <property type="match status" value="1"/>
</dbReference>
<dbReference type="InterPro" id="IPR045853">
    <property type="entry name" value="Pep_chain_release_fac_I_sf"/>
</dbReference>
<evidence type="ECO:0000259" key="8">
    <source>
        <dbReference type="SMART" id="SM00937"/>
    </source>
</evidence>
<dbReference type="SMART" id="SM00937">
    <property type="entry name" value="PCRF"/>
    <property type="match status" value="1"/>
</dbReference>
<comment type="subcellular location">
    <subcellularLocation>
        <location evidence="6">Cytoplasm</location>
    </subcellularLocation>
</comment>
<evidence type="ECO:0000313" key="10">
    <source>
        <dbReference type="Proteomes" id="UP000886758"/>
    </source>
</evidence>
<evidence type="ECO:0000256" key="2">
    <source>
        <dbReference type="ARBA" id="ARBA00010835"/>
    </source>
</evidence>
<dbReference type="GO" id="GO:0005737">
    <property type="term" value="C:cytoplasm"/>
    <property type="evidence" value="ECO:0007669"/>
    <property type="project" value="UniProtKB-SubCell"/>
</dbReference>
<dbReference type="NCBIfam" id="NF001859">
    <property type="entry name" value="PRK00591.1"/>
    <property type="match status" value="1"/>
</dbReference>
<dbReference type="InterPro" id="IPR000352">
    <property type="entry name" value="Pep_chain_release_fac_I"/>
</dbReference>
<feature type="coiled-coil region" evidence="7">
    <location>
        <begin position="61"/>
        <end position="93"/>
    </location>
</feature>
<dbReference type="Pfam" id="PF03462">
    <property type="entry name" value="PCRF"/>
    <property type="match status" value="1"/>
</dbReference>
<evidence type="ECO:0000256" key="4">
    <source>
        <dbReference type="ARBA" id="ARBA00022917"/>
    </source>
</evidence>
<dbReference type="Gene3D" id="3.30.160.20">
    <property type="match status" value="1"/>
</dbReference>
<dbReference type="Pfam" id="PF00472">
    <property type="entry name" value="RF-1"/>
    <property type="match status" value="1"/>
</dbReference>
<dbReference type="FunFam" id="3.30.160.20:FF:000004">
    <property type="entry name" value="Peptide chain release factor 1"/>
    <property type="match status" value="1"/>
</dbReference>
<comment type="function">
    <text evidence="1 6">Peptide chain release factor 1 directs the termination of translation in response to the peptide chain termination codons UAG and UAA.</text>
</comment>
<gene>
    <name evidence="6 9" type="primary">prfA</name>
    <name evidence="9" type="ORF">IAD46_00985</name>
</gene>
<dbReference type="PANTHER" id="PTHR43804:SF7">
    <property type="entry name" value="LD18447P"/>
    <property type="match status" value="1"/>
</dbReference>
<keyword evidence="7" id="KW-0175">Coiled coil</keyword>
<dbReference type="InterPro" id="IPR004373">
    <property type="entry name" value="RF-1"/>
</dbReference>